<protein>
    <submittedName>
        <fullName evidence="10">Putative Polyketide synthase</fullName>
    </submittedName>
</protein>
<dbReference type="InterPro" id="IPR016036">
    <property type="entry name" value="Malonyl_transacylase_ACP-bd"/>
</dbReference>
<dbReference type="InterPro" id="IPR036736">
    <property type="entry name" value="ACP-like_sf"/>
</dbReference>
<dbReference type="InterPro" id="IPR016035">
    <property type="entry name" value="Acyl_Trfase/lysoPLipase"/>
</dbReference>
<dbReference type="SMART" id="SM00827">
    <property type="entry name" value="PKS_AT"/>
    <property type="match status" value="1"/>
</dbReference>
<dbReference type="SUPFAM" id="SSF53901">
    <property type="entry name" value="Thiolase-like"/>
    <property type="match status" value="1"/>
</dbReference>
<dbReference type="Gene3D" id="3.40.366.10">
    <property type="entry name" value="Malonyl-Coenzyme A Acyl Carrier Protein, domain 2"/>
    <property type="match status" value="1"/>
</dbReference>
<organism evidence="10 11">
    <name type="scientific">Candidatus Nitrospira nitrificans</name>
    <dbReference type="NCBI Taxonomy" id="1742973"/>
    <lineage>
        <taxon>Bacteria</taxon>
        <taxon>Pseudomonadati</taxon>
        <taxon>Nitrospirota</taxon>
        <taxon>Nitrospiria</taxon>
        <taxon>Nitrospirales</taxon>
        <taxon>Nitrospiraceae</taxon>
        <taxon>Nitrospira</taxon>
    </lineage>
</organism>
<dbReference type="PROSITE" id="PS52004">
    <property type="entry name" value="KS3_2"/>
    <property type="match status" value="1"/>
</dbReference>
<dbReference type="GO" id="GO:0004315">
    <property type="term" value="F:3-oxoacyl-[acyl-carrier-protein] synthase activity"/>
    <property type="evidence" value="ECO:0007669"/>
    <property type="project" value="InterPro"/>
</dbReference>
<dbReference type="SUPFAM" id="SSF51735">
    <property type="entry name" value="NAD(P)-binding Rossmann-fold domains"/>
    <property type="match status" value="2"/>
</dbReference>
<dbReference type="Gene3D" id="3.40.50.1820">
    <property type="entry name" value="alpha/beta hydrolase"/>
    <property type="match status" value="1"/>
</dbReference>
<dbReference type="InterPro" id="IPR013968">
    <property type="entry name" value="PKS_KR"/>
</dbReference>
<gene>
    <name evidence="10" type="ORF">COMA2_70003</name>
</gene>
<evidence type="ECO:0000313" key="11">
    <source>
        <dbReference type="Proteomes" id="UP000198736"/>
    </source>
</evidence>
<dbReference type="InterPro" id="IPR006162">
    <property type="entry name" value="Ppantetheine_attach_site"/>
</dbReference>
<dbReference type="InterPro" id="IPR018201">
    <property type="entry name" value="Ketoacyl_synth_AS"/>
</dbReference>
<keyword evidence="11" id="KW-1185">Reference proteome</keyword>
<dbReference type="InterPro" id="IPR020841">
    <property type="entry name" value="PKS_Beta-ketoAc_synthase_dom"/>
</dbReference>
<keyword evidence="4" id="KW-0276">Fatty acid metabolism</keyword>
<evidence type="ECO:0000256" key="3">
    <source>
        <dbReference type="ARBA" id="ARBA00022679"/>
    </source>
</evidence>
<dbReference type="Pfam" id="PF08659">
    <property type="entry name" value="KR"/>
    <property type="match status" value="1"/>
</dbReference>
<dbReference type="GO" id="GO:0005886">
    <property type="term" value="C:plasma membrane"/>
    <property type="evidence" value="ECO:0007669"/>
    <property type="project" value="TreeGrafter"/>
</dbReference>
<dbReference type="GO" id="GO:0031177">
    <property type="term" value="F:phosphopantetheine binding"/>
    <property type="evidence" value="ECO:0007669"/>
    <property type="project" value="InterPro"/>
</dbReference>
<evidence type="ECO:0000259" key="8">
    <source>
        <dbReference type="PROSITE" id="PS50075"/>
    </source>
</evidence>
<dbReference type="PANTHER" id="PTHR43775:SF51">
    <property type="entry name" value="INACTIVE PHENOLPHTHIOCEROL SYNTHESIS POLYKETIDE SYNTHASE TYPE I PKS1-RELATED"/>
    <property type="match status" value="1"/>
</dbReference>
<dbReference type="Gene3D" id="3.40.47.10">
    <property type="match status" value="1"/>
</dbReference>
<dbReference type="InterPro" id="IPR049490">
    <property type="entry name" value="C883_1060-like_KR_N"/>
</dbReference>
<dbReference type="GO" id="GO:0005737">
    <property type="term" value="C:cytoplasm"/>
    <property type="evidence" value="ECO:0007669"/>
    <property type="project" value="TreeGrafter"/>
</dbReference>
<dbReference type="GO" id="GO:0004312">
    <property type="term" value="F:fatty acid synthase activity"/>
    <property type="evidence" value="ECO:0007669"/>
    <property type="project" value="TreeGrafter"/>
</dbReference>
<dbReference type="PROSITE" id="PS50075">
    <property type="entry name" value="CARRIER"/>
    <property type="match status" value="1"/>
</dbReference>
<dbReference type="Pfam" id="PF00698">
    <property type="entry name" value="Acyl_transf_1"/>
    <property type="match status" value="1"/>
</dbReference>
<evidence type="ECO:0000313" key="10">
    <source>
        <dbReference type="EMBL" id="CUS39167.1"/>
    </source>
</evidence>
<dbReference type="CDD" id="cd08953">
    <property type="entry name" value="KR_2_SDR_x"/>
    <property type="match status" value="1"/>
</dbReference>
<dbReference type="InterPro" id="IPR014043">
    <property type="entry name" value="Acyl_transferase_dom"/>
</dbReference>
<dbReference type="Pfam" id="PF21394">
    <property type="entry name" value="Beta-ketacyl_N"/>
    <property type="match status" value="1"/>
</dbReference>
<proteinExistence type="predicted"/>
<dbReference type="PANTHER" id="PTHR43775">
    <property type="entry name" value="FATTY ACID SYNTHASE"/>
    <property type="match status" value="1"/>
</dbReference>
<dbReference type="PROSITE" id="PS00606">
    <property type="entry name" value="KS3_1"/>
    <property type="match status" value="1"/>
</dbReference>
<dbReference type="InterPro" id="IPR050091">
    <property type="entry name" value="PKS_NRPS_Biosynth_Enz"/>
</dbReference>
<dbReference type="EMBL" id="CZPZ01000034">
    <property type="protein sequence ID" value="CUS39167.1"/>
    <property type="molecule type" value="Genomic_DNA"/>
</dbReference>
<feature type="region of interest" description="Disordered" evidence="7">
    <location>
        <begin position="1497"/>
        <end position="1531"/>
    </location>
</feature>
<dbReference type="SUPFAM" id="SSF55048">
    <property type="entry name" value="Probable ACP-binding domain of malonyl-CoA ACP transacylase"/>
    <property type="match status" value="1"/>
</dbReference>
<dbReference type="InterPro" id="IPR014030">
    <property type="entry name" value="Ketoacyl_synth_N"/>
</dbReference>
<name>A0A0S4LPI2_9BACT</name>
<dbReference type="InterPro" id="IPR009081">
    <property type="entry name" value="PP-bd_ACP"/>
</dbReference>
<dbReference type="Proteomes" id="UP000198736">
    <property type="component" value="Unassembled WGS sequence"/>
</dbReference>
<dbReference type="InterPro" id="IPR020806">
    <property type="entry name" value="PKS_PP-bd"/>
</dbReference>
<evidence type="ECO:0000256" key="6">
    <source>
        <dbReference type="ARBA" id="ARBA00023268"/>
    </source>
</evidence>
<dbReference type="InterPro" id="IPR014031">
    <property type="entry name" value="Ketoacyl_synth_C"/>
</dbReference>
<dbReference type="Pfam" id="PF00550">
    <property type="entry name" value="PP-binding"/>
    <property type="match status" value="1"/>
</dbReference>
<evidence type="ECO:0000259" key="9">
    <source>
        <dbReference type="PROSITE" id="PS52004"/>
    </source>
</evidence>
<dbReference type="RefSeq" id="WP_175304693.1">
    <property type="nucleotide sequence ID" value="NZ_CZPZ01000034.1"/>
</dbReference>
<dbReference type="InterPro" id="IPR036291">
    <property type="entry name" value="NAD(P)-bd_dom_sf"/>
</dbReference>
<dbReference type="Pfam" id="PF22621">
    <property type="entry name" value="CurL-like_PKS_C"/>
    <property type="match status" value="1"/>
</dbReference>
<evidence type="ECO:0000256" key="7">
    <source>
        <dbReference type="SAM" id="MobiDB-lite"/>
    </source>
</evidence>
<accession>A0A0S4LPI2</accession>
<evidence type="ECO:0000256" key="4">
    <source>
        <dbReference type="ARBA" id="ARBA00022832"/>
    </source>
</evidence>
<keyword evidence="6" id="KW-0511">Multifunctional enzyme</keyword>
<dbReference type="FunFam" id="3.40.47.10:FF:000042">
    <property type="entry name" value="Polyketide synthase Pks13"/>
    <property type="match status" value="1"/>
</dbReference>
<evidence type="ECO:0000256" key="5">
    <source>
        <dbReference type="ARBA" id="ARBA00023098"/>
    </source>
</evidence>
<feature type="domain" description="Carrier" evidence="8">
    <location>
        <begin position="1421"/>
        <end position="1496"/>
    </location>
</feature>
<dbReference type="SMART" id="SM00825">
    <property type="entry name" value="PKS_KS"/>
    <property type="match status" value="1"/>
</dbReference>
<dbReference type="InterPro" id="IPR001227">
    <property type="entry name" value="Ac_transferase_dom_sf"/>
</dbReference>
<keyword evidence="1" id="KW-0596">Phosphopantetheine</keyword>
<dbReference type="GO" id="GO:0006633">
    <property type="term" value="P:fatty acid biosynthetic process"/>
    <property type="evidence" value="ECO:0007669"/>
    <property type="project" value="InterPro"/>
</dbReference>
<dbReference type="CDD" id="cd00833">
    <property type="entry name" value="PKS"/>
    <property type="match status" value="1"/>
</dbReference>
<dbReference type="Pfam" id="PF02801">
    <property type="entry name" value="Ketoacyl-synt_C"/>
    <property type="match status" value="1"/>
</dbReference>
<dbReference type="SMART" id="SM00823">
    <property type="entry name" value="PKS_PP"/>
    <property type="match status" value="1"/>
</dbReference>
<keyword evidence="5" id="KW-0443">Lipid metabolism</keyword>
<dbReference type="InterPro" id="IPR029058">
    <property type="entry name" value="AB_hydrolase_fold"/>
</dbReference>
<dbReference type="Pfam" id="PF00109">
    <property type="entry name" value="ketoacyl-synt"/>
    <property type="match status" value="1"/>
</dbReference>
<dbReference type="GO" id="GO:0071770">
    <property type="term" value="P:DIM/DIP cell wall layer assembly"/>
    <property type="evidence" value="ECO:0007669"/>
    <property type="project" value="TreeGrafter"/>
</dbReference>
<dbReference type="SUPFAM" id="SSF52151">
    <property type="entry name" value="FabD/lysophospholipase-like"/>
    <property type="match status" value="1"/>
</dbReference>
<dbReference type="PROSITE" id="PS00012">
    <property type="entry name" value="PHOSPHOPANTETHEINE"/>
    <property type="match status" value="1"/>
</dbReference>
<sequence length="1531" mass="165867">MERNGGNQISDHDGLDLAVIGLACRFPGAQDSATFWSNLRDGVESITVLGEEDLRASGVQARLRHDSNYVRMRGVIEGIDLFDADFFGVMPKEAELMDPQHRLFLECAWETFEHAGYDPERFRGSIGVYAGSSTSGYLFNLFPDGVLLQSASDMAGILGVEKDSLPTRVSYKLNLEGPSIAVQTACSTSLVAVHLACQGLLAGECDMALAGGVSINVPQKVGYLYQKSGIASPDGHCRAFDADARGTVGGSGVGIVLLKRFEDAEADGDHILALIKGTAINNDGARKVGYTAPRVEGQARVIRAAQAASRVEPDSIRYVEAHGTGTPLGDPIEVAALTQAFRDGTDRNGFCAIGSVKTNIGHLDAAAGIAGLIKAVLALSHQQIPPSLHCSSPNPDIDFSETPFYVNTKLTDWNSSGAPRRAGVSSFGLGGTNAHVVVEEAPLVEREPDRIERRPQLLIVSARSEAALNETTTRLVAYLQQHPKAELPDVAYTLQTGRRAFSCRRWVVADDMASTIRALSRSDSANTVTHVGEPRPVVFLFSGQGAQYPMMGRSLYAHESMFREQVDRCAALLAPHLGVDITSVLFEECSTDPERLNRTALTQPALFVLEYALAKLWMSLNVHPHGMIGHSIGEYAAACLSGVFSLEDALRLVALRGRLMQSMPPGSMLAVSMSEADAISYLREDIDLAAVNAPNQCVLSGPESVIERLQETLTGRSVRSVRLHTSHAFHSRMMDPILKSFHAQVAGMARHAPTIPWISNVTGDWITPAQAMDASYWTDHVRQTVRFADGIETLCGKPERILLEVGPGQTLCLLAQRQIDRRSVMALASLPTPRNGSSPVSEPSSFLEAVGNLWAAGVPIEWAGLDRGRRPRRVPLPTYPFERRRFWVESMKRPSERGQAGVPAKKADIGDWFYEPSWKRSRAVQSAGPVRDGSWLVFVGERGEGRGIVAQLESDGRPVVTVSTGERYHRLAKEQYAIRPGAREDYHRLIHELREQDLSPNRVMHCWNLDPAPGSLSIDTFSAAQHRGLYGLLLLSQALGSRTSTEPTNICVLATGLSDVTGEETLRPELAPLIGFCRVIPQEYANLRCRVIDLPASNHEEDVLTRQEITRLLAEDLVGQDEPVVAFRGAYRWVPAFEPVRLDQPNERPALLRTQGAYLITGGLGGVGFELADYLARTVKARLVLIGRSKPTAEQVERLKRLEQVGGAVLCIQADVADPQQMRAALAQAVDRFGEIHGVIHAAGIAGGGLVDLKTAEAVEAEFSPKVSGAFVLDQLFGKAPLDFICFCSSLNALTGGVGQVAYCAANSAMDAMAHAFSKRGGRVISVNFDRWNQVGMAVQAEARLKALQIEASEFDGMEASEAQDAFGRILHGWTSPQVIVSVRDCASLARQNSGATLSHVAGLAGKGKDEKPLHGWTELKAGATIEETVTLVWREILGVDHVGPQDDFFTLGGESLAALQILNRVQDIFRMEVSLKKFFESPTVTGLSEQIRRQQAGGITAAPDIVPLPRKARPQRMGAAHSDIPGGPKS</sequence>
<reference evidence="11" key="1">
    <citation type="submission" date="2015-10" db="EMBL/GenBank/DDBJ databases">
        <authorList>
            <person name="Luecker S."/>
            <person name="Luecker S."/>
        </authorList>
    </citation>
    <scope>NUCLEOTIDE SEQUENCE [LARGE SCALE GENOMIC DNA]</scope>
</reference>
<dbReference type="STRING" id="1742973.COMA2_70003"/>
<dbReference type="SMART" id="SM00822">
    <property type="entry name" value="PKS_KR"/>
    <property type="match status" value="1"/>
</dbReference>
<feature type="domain" description="Ketosynthase family 3 (KS3)" evidence="9">
    <location>
        <begin position="14"/>
        <end position="440"/>
    </location>
</feature>
<evidence type="ECO:0000256" key="1">
    <source>
        <dbReference type="ARBA" id="ARBA00022450"/>
    </source>
</evidence>
<dbReference type="SUPFAM" id="SSF47336">
    <property type="entry name" value="ACP-like"/>
    <property type="match status" value="1"/>
</dbReference>
<dbReference type="Gene3D" id="3.30.70.3290">
    <property type="match status" value="1"/>
</dbReference>
<evidence type="ECO:0000256" key="2">
    <source>
        <dbReference type="ARBA" id="ARBA00022553"/>
    </source>
</evidence>
<keyword evidence="2" id="KW-0597">Phosphoprotein</keyword>
<dbReference type="InterPro" id="IPR016039">
    <property type="entry name" value="Thiolase-like"/>
</dbReference>
<keyword evidence="3" id="KW-0808">Transferase</keyword>
<dbReference type="InterPro" id="IPR057326">
    <property type="entry name" value="KR_dom"/>
</dbReference>
<dbReference type="Gene3D" id="3.40.50.720">
    <property type="entry name" value="NAD(P)-binding Rossmann-like Domain"/>
    <property type="match status" value="1"/>
</dbReference>